<feature type="region of interest" description="Disordered" evidence="1">
    <location>
        <begin position="340"/>
        <end position="359"/>
    </location>
</feature>
<sequence>MTSNRKPMHFFAEIDLSALPRSMMQAERHYHMPSFPDGGRLFIFLSLNQDWILNEGRPVVVYAPDANDVTPVRRPPEELPQLDPDDAYVFHPEQVAPDGCSLITGFMAARPFLSARAENPLMRNMDRAALSEEDVFARDLAYAEQLRALGIDHPLPIPEPAATKEPFIHDIPETFLGFFTRGVFQFDWPYIFEVTKMAYAQCQQLPVDELETWIHNGDDQPRYRKLIRRFEEKKKEILAQQFGDKPGWWERISCDHVPAVNLRVDVQLQRWMGYARLMQNKGPMSTADKLAFVELLKLVERKARAGGKVDLESMRHFKEHRVRNDYVRKDMTKAFNHTAHALQPLHPDRSPEPKNDYGEADQQARNVQMFGAGYLLQHAAVEHEDKVLLFQLSDAGGLLFEDGIIQMWITHEDLSVGRFDRVITTMEYT</sequence>
<dbReference type="KEGG" id="rom:EI983_15715"/>
<proteinExistence type="predicted"/>
<protein>
    <submittedName>
        <fullName evidence="2">DUF1963 domain-containing protein</fullName>
    </submittedName>
</protein>
<reference evidence="3" key="1">
    <citation type="submission" date="2018-12" db="EMBL/GenBank/DDBJ databases">
        <title>Complete genome sequence of Roseovarius sp. MME-070.</title>
        <authorList>
            <person name="Nam Y.-D."/>
            <person name="Kang J."/>
            <person name="Chung W.-H."/>
            <person name="Park Y.S."/>
        </authorList>
    </citation>
    <scope>NUCLEOTIDE SEQUENCE [LARGE SCALE GENOMIC DNA]</scope>
    <source>
        <strain evidence="3">MME-070</strain>
    </source>
</reference>
<dbReference type="EMBL" id="CP034348">
    <property type="protein sequence ID" value="QGX99634.1"/>
    <property type="molecule type" value="Genomic_DNA"/>
</dbReference>
<gene>
    <name evidence="2" type="ORF">EI983_15715</name>
</gene>
<evidence type="ECO:0000256" key="1">
    <source>
        <dbReference type="SAM" id="MobiDB-lite"/>
    </source>
</evidence>
<evidence type="ECO:0000313" key="3">
    <source>
        <dbReference type="Proteomes" id="UP000428330"/>
    </source>
</evidence>
<dbReference type="Proteomes" id="UP000428330">
    <property type="component" value="Chromosome"/>
</dbReference>
<accession>A0A6I6IU66</accession>
<organism evidence="2 3">
    <name type="scientific">Roseovarius faecimaris</name>
    <dbReference type="NCBI Taxonomy" id="2494550"/>
    <lineage>
        <taxon>Bacteria</taxon>
        <taxon>Pseudomonadati</taxon>
        <taxon>Pseudomonadota</taxon>
        <taxon>Alphaproteobacteria</taxon>
        <taxon>Rhodobacterales</taxon>
        <taxon>Roseobacteraceae</taxon>
        <taxon>Roseovarius</taxon>
    </lineage>
</organism>
<dbReference type="InterPro" id="IPR015315">
    <property type="entry name" value="DUF1963"/>
</dbReference>
<dbReference type="Gene3D" id="2.30.320.10">
    <property type="entry name" value="YwqG-like"/>
    <property type="match status" value="2"/>
</dbReference>
<name>A0A6I6IU66_9RHOB</name>
<evidence type="ECO:0000313" key="2">
    <source>
        <dbReference type="EMBL" id="QGX99634.1"/>
    </source>
</evidence>
<dbReference type="Pfam" id="PF09234">
    <property type="entry name" value="DUF1963"/>
    <property type="match status" value="1"/>
</dbReference>
<feature type="compositionally biased region" description="Basic and acidic residues" evidence="1">
    <location>
        <begin position="346"/>
        <end position="357"/>
    </location>
</feature>
<keyword evidence="3" id="KW-1185">Reference proteome</keyword>
<dbReference type="RefSeq" id="WP_246162209.1">
    <property type="nucleotide sequence ID" value="NZ_CP034348.1"/>
</dbReference>
<dbReference type="AlphaFoldDB" id="A0A6I6IU66"/>